<keyword evidence="3" id="KW-0472">Membrane</keyword>
<evidence type="ECO:0000256" key="1">
    <source>
        <dbReference type="ARBA" id="ARBA00009186"/>
    </source>
</evidence>
<dbReference type="PANTHER" id="PTHR43653:SF1">
    <property type="entry name" value="CYTOCHROME C-TYPE BIOGENESIS PROTEIN CCMF"/>
    <property type="match status" value="1"/>
</dbReference>
<reference evidence="4" key="1">
    <citation type="journal article" date="2014" name="Front. Microbiol.">
        <title>High frequency of phylogenetically diverse reductive dehalogenase-homologous genes in deep subseafloor sedimentary metagenomes.</title>
        <authorList>
            <person name="Kawai M."/>
            <person name="Futagami T."/>
            <person name="Toyoda A."/>
            <person name="Takaki Y."/>
            <person name="Nishi S."/>
            <person name="Hori S."/>
            <person name="Arai W."/>
            <person name="Tsubouchi T."/>
            <person name="Morono Y."/>
            <person name="Uchiyama I."/>
            <person name="Ito T."/>
            <person name="Fujiyama A."/>
            <person name="Inagaki F."/>
            <person name="Takami H."/>
        </authorList>
    </citation>
    <scope>NUCLEOTIDE SEQUENCE</scope>
    <source>
        <strain evidence="4">Expedition CK06-06</strain>
    </source>
</reference>
<dbReference type="EMBL" id="BART01026243">
    <property type="protein sequence ID" value="GAG94552.1"/>
    <property type="molecule type" value="Genomic_DNA"/>
</dbReference>
<organism evidence="4">
    <name type="scientific">marine sediment metagenome</name>
    <dbReference type="NCBI Taxonomy" id="412755"/>
    <lineage>
        <taxon>unclassified sequences</taxon>
        <taxon>metagenomes</taxon>
        <taxon>ecological metagenomes</taxon>
    </lineage>
</organism>
<evidence type="ECO:0000256" key="2">
    <source>
        <dbReference type="ARBA" id="ARBA00022748"/>
    </source>
</evidence>
<feature type="transmembrane region" description="Helical" evidence="3">
    <location>
        <begin position="6"/>
        <end position="28"/>
    </location>
</feature>
<evidence type="ECO:0008006" key="5">
    <source>
        <dbReference type="Google" id="ProtNLM"/>
    </source>
</evidence>
<dbReference type="GO" id="GO:0015232">
    <property type="term" value="F:heme transmembrane transporter activity"/>
    <property type="evidence" value="ECO:0007669"/>
    <property type="project" value="InterPro"/>
</dbReference>
<keyword evidence="3" id="KW-0812">Transmembrane</keyword>
<evidence type="ECO:0000313" key="4">
    <source>
        <dbReference type="EMBL" id="GAG94552.1"/>
    </source>
</evidence>
<comment type="similarity">
    <text evidence="1">Belongs to the CcmF/CycK/Ccl1/NrfE/CcsA family.</text>
</comment>
<evidence type="ECO:0000256" key="3">
    <source>
        <dbReference type="SAM" id="Phobius"/>
    </source>
</evidence>
<proteinExistence type="inferred from homology"/>
<name>X1CNM9_9ZZZZ</name>
<dbReference type="PANTHER" id="PTHR43653">
    <property type="entry name" value="CYTOCHROME C ASSEMBLY PROTEIN-RELATED"/>
    <property type="match status" value="1"/>
</dbReference>
<feature type="non-terminal residue" evidence="4">
    <location>
        <position position="103"/>
    </location>
</feature>
<gene>
    <name evidence="4" type="ORF">S01H4_46874</name>
</gene>
<dbReference type="InterPro" id="IPR003567">
    <property type="entry name" value="Cyt_c_biogenesis"/>
</dbReference>
<dbReference type="AlphaFoldDB" id="X1CNM9"/>
<sequence length="103" mass="11169">MAELGRFALLVGLFLSGYAILADLLGGWRKDDGLIKSGRNATVACLVCLTVAMVALWVLLLRSDFTVNYVAQHTSKALPLAYKFSALWAGAAGSLLLWLWLQV</sequence>
<keyword evidence="2" id="KW-0201">Cytochrome c-type biogenesis</keyword>
<dbReference type="GO" id="GO:0017004">
    <property type="term" value="P:cytochrome complex assembly"/>
    <property type="evidence" value="ECO:0007669"/>
    <property type="project" value="UniProtKB-KW"/>
</dbReference>
<comment type="caution">
    <text evidence="4">The sequence shown here is derived from an EMBL/GenBank/DDBJ whole genome shotgun (WGS) entry which is preliminary data.</text>
</comment>
<accession>X1CNM9</accession>
<keyword evidence="3" id="KW-1133">Transmembrane helix</keyword>
<feature type="transmembrane region" description="Helical" evidence="3">
    <location>
        <begin position="40"/>
        <end position="60"/>
    </location>
</feature>
<feature type="transmembrane region" description="Helical" evidence="3">
    <location>
        <begin position="80"/>
        <end position="101"/>
    </location>
</feature>
<protein>
    <recommendedName>
        <fullName evidence="5">Heme lyase CcmF/NrfE family subunit</fullName>
    </recommendedName>
</protein>
<dbReference type="GO" id="GO:0016020">
    <property type="term" value="C:membrane"/>
    <property type="evidence" value="ECO:0007669"/>
    <property type="project" value="InterPro"/>
</dbReference>